<name>A0A5B0NCL3_PUCGR</name>
<protein>
    <submittedName>
        <fullName evidence="1">Uncharacterized protein</fullName>
    </submittedName>
</protein>
<accession>A0A5B0NCL3</accession>
<keyword evidence="2" id="KW-1185">Reference proteome</keyword>
<dbReference type="Proteomes" id="UP000324748">
    <property type="component" value="Unassembled WGS sequence"/>
</dbReference>
<gene>
    <name evidence="1" type="ORF">PGT21_019676</name>
</gene>
<proteinExistence type="predicted"/>
<organism evidence="1 2">
    <name type="scientific">Puccinia graminis f. sp. tritici</name>
    <dbReference type="NCBI Taxonomy" id="56615"/>
    <lineage>
        <taxon>Eukaryota</taxon>
        <taxon>Fungi</taxon>
        <taxon>Dikarya</taxon>
        <taxon>Basidiomycota</taxon>
        <taxon>Pucciniomycotina</taxon>
        <taxon>Pucciniomycetes</taxon>
        <taxon>Pucciniales</taxon>
        <taxon>Pucciniaceae</taxon>
        <taxon>Puccinia</taxon>
    </lineage>
</organism>
<comment type="caution">
    <text evidence="1">The sequence shown here is derived from an EMBL/GenBank/DDBJ whole genome shotgun (WGS) entry which is preliminary data.</text>
</comment>
<evidence type="ECO:0000313" key="2">
    <source>
        <dbReference type="Proteomes" id="UP000324748"/>
    </source>
</evidence>
<evidence type="ECO:0000313" key="1">
    <source>
        <dbReference type="EMBL" id="KAA1087007.1"/>
    </source>
</evidence>
<dbReference type="EMBL" id="VSWC01000105">
    <property type="protein sequence ID" value="KAA1087007.1"/>
    <property type="molecule type" value="Genomic_DNA"/>
</dbReference>
<sequence>MIICEPWFSIFCRVSLSRSTSPKNLPPQNIRIRRHAQYFSGTANGRGAALQDRLFWRPCEALVYAHKKYIDQQPEAGNNINHPDIVRTAMYDAFCGQFSQ</sequence>
<dbReference type="AlphaFoldDB" id="A0A5B0NCL3"/>
<reference evidence="1 2" key="1">
    <citation type="submission" date="2019-05" db="EMBL/GenBank/DDBJ databases">
        <title>Emergence of the Ug99 lineage of the wheat stem rust pathogen through somatic hybridization.</title>
        <authorList>
            <person name="Li F."/>
            <person name="Upadhyaya N.M."/>
            <person name="Sperschneider J."/>
            <person name="Matny O."/>
            <person name="Nguyen-Phuc H."/>
            <person name="Mago R."/>
            <person name="Raley C."/>
            <person name="Miller M.E."/>
            <person name="Silverstein K.A.T."/>
            <person name="Henningsen E."/>
            <person name="Hirsch C.D."/>
            <person name="Visser B."/>
            <person name="Pretorius Z.A."/>
            <person name="Steffenson B.J."/>
            <person name="Schwessinger B."/>
            <person name="Dodds P.N."/>
            <person name="Figueroa M."/>
        </authorList>
    </citation>
    <scope>NUCLEOTIDE SEQUENCE [LARGE SCALE GENOMIC DNA]</scope>
    <source>
        <strain evidence="1">21-0</strain>
    </source>
</reference>